<sequence length="279" mass="30116">MAVPPDNARKNPPLPNDPLAPFKPDLLQHFPGKEALLREGKAYSQRRGRTSKAAVTCLGVAVAALWLADPAWQTTRLATRVGERSTWTLRDGSRIQLNTDSVMVVENHLRSRRIALERGEAMFTVSHSWRAFVVTAAGVEIRDIGTHFNVRRAHGDVDVAVMEGAVEIKAGASSARVARGQALAVHGGQLGPLVDVQPGAVAWAKGKLVLDGSPLRLVVAEMQRYRDAPIRLRDEHAGGLRLSGEYDIGGLEPLLDALPAVLPVRVARHADGTVDIASR</sequence>
<dbReference type="Gene3D" id="2.60.120.1440">
    <property type="match status" value="1"/>
</dbReference>
<evidence type="ECO:0000256" key="1">
    <source>
        <dbReference type="SAM" id="MobiDB-lite"/>
    </source>
</evidence>
<evidence type="ECO:0000259" key="2">
    <source>
        <dbReference type="Pfam" id="PF04773"/>
    </source>
</evidence>
<reference evidence="3 4" key="1">
    <citation type="submission" date="2023-03" db="EMBL/GenBank/DDBJ databases">
        <title>Draft assemblies of triclosan tolerant bacteria isolated from returned activated sludge.</title>
        <authorList>
            <person name="Van Hamelsveld S."/>
        </authorList>
    </citation>
    <scope>NUCLEOTIDE SEQUENCE [LARGE SCALE GENOMIC DNA]</scope>
    <source>
        <strain evidence="3 4">GW210010_S58</strain>
    </source>
</reference>
<gene>
    <name evidence="3" type="ORF">P3W85_26465</name>
</gene>
<dbReference type="InterPro" id="IPR006860">
    <property type="entry name" value="FecR"/>
</dbReference>
<accession>A0ABT6AVH6</accession>
<protein>
    <submittedName>
        <fullName evidence="3">FecR domain-containing protein</fullName>
    </submittedName>
</protein>
<dbReference type="EMBL" id="JARJLM010000439">
    <property type="protein sequence ID" value="MDF3836469.1"/>
    <property type="molecule type" value="Genomic_DNA"/>
</dbReference>
<dbReference type="PIRSF" id="PIRSF018266">
    <property type="entry name" value="FecR"/>
    <property type="match status" value="1"/>
</dbReference>
<name>A0ABT6AVH6_9BURK</name>
<dbReference type="RefSeq" id="WP_276266936.1">
    <property type="nucleotide sequence ID" value="NZ_JARJLM010000439.1"/>
</dbReference>
<dbReference type="Proteomes" id="UP001216674">
    <property type="component" value="Unassembled WGS sequence"/>
</dbReference>
<feature type="region of interest" description="Disordered" evidence="1">
    <location>
        <begin position="1"/>
        <end position="22"/>
    </location>
</feature>
<keyword evidence="4" id="KW-1185">Reference proteome</keyword>
<comment type="caution">
    <text evidence="3">The sequence shown here is derived from an EMBL/GenBank/DDBJ whole genome shotgun (WGS) entry which is preliminary data.</text>
</comment>
<dbReference type="InterPro" id="IPR012373">
    <property type="entry name" value="Ferrdict_sens_TM"/>
</dbReference>
<organism evidence="3 4">
    <name type="scientific">Cupriavidus basilensis</name>
    <dbReference type="NCBI Taxonomy" id="68895"/>
    <lineage>
        <taxon>Bacteria</taxon>
        <taxon>Pseudomonadati</taxon>
        <taxon>Pseudomonadota</taxon>
        <taxon>Betaproteobacteria</taxon>
        <taxon>Burkholderiales</taxon>
        <taxon>Burkholderiaceae</taxon>
        <taxon>Cupriavidus</taxon>
    </lineage>
</organism>
<evidence type="ECO:0000313" key="3">
    <source>
        <dbReference type="EMBL" id="MDF3836469.1"/>
    </source>
</evidence>
<proteinExistence type="predicted"/>
<dbReference type="Pfam" id="PF04773">
    <property type="entry name" value="FecR"/>
    <property type="match status" value="1"/>
</dbReference>
<feature type="domain" description="FecR protein" evidence="2">
    <location>
        <begin position="76"/>
        <end position="167"/>
    </location>
</feature>
<evidence type="ECO:0000313" key="4">
    <source>
        <dbReference type="Proteomes" id="UP001216674"/>
    </source>
</evidence>
<dbReference type="PANTHER" id="PTHR30273">
    <property type="entry name" value="PERIPLASMIC SIGNAL SENSOR AND SIGMA FACTOR ACTIVATOR FECR-RELATED"/>
    <property type="match status" value="1"/>
</dbReference>
<dbReference type="PANTHER" id="PTHR30273:SF2">
    <property type="entry name" value="PROTEIN FECR"/>
    <property type="match status" value="1"/>
</dbReference>